<accession>A0A845AGI1</accession>
<dbReference type="Proteomes" id="UP000439780">
    <property type="component" value="Unassembled WGS sequence"/>
</dbReference>
<dbReference type="EMBL" id="WTYA01000010">
    <property type="protein sequence ID" value="MXP29702.1"/>
    <property type="molecule type" value="Genomic_DNA"/>
</dbReference>
<name>A0A845AGI1_9SPHN</name>
<protein>
    <submittedName>
        <fullName evidence="1">Uncharacterized protein</fullName>
    </submittedName>
</protein>
<evidence type="ECO:0000313" key="2">
    <source>
        <dbReference type="Proteomes" id="UP000439780"/>
    </source>
</evidence>
<organism evidence="1 2">
    <name type="scientific">Qipengyuania algicida</name>
    <dbReference type="NCBI Taxonomy" id="1836209"/>
    <lineage>
        <taxon>Bacteria</taxon>
        <taxon>Pseudomonadati</taxon>
        <taxon>Pseudomonadota</taxon>
        <taxon>Alphaproteobacteria</taxon>
        <taxon>Sphingomonadales</taxon>
        <taxon>Erythrobacteraceae</taxon>
        <taxon>Qipengyuania</taxon>
    </lineage>
</organism>
<sequence length="156" mass="18343">MFFYQNLYGSRVFFDELGPPWPKHPCTDNSAPKGSGRKIGRQPAYVGQIRKSGDWIALRFVGFKSEDDWTVLSFEVIETDEYVRVLAHERVSIPRDFPAYMLPWDRKDYTEIEFLDRGLSPHRLWGWKYGSYFAQTAAGCLRRRRAQEAQRQRTAK</sequence>
<evidence type="ECO:0000313" key="1">
    <source>
        <dbReference type="EMBL" id="MXP29702.1"/>
    </source>
</evidence>
<reference evidence="1 2" key="1">
    <citation type="submission" date="2019-12" db="EMBL/GenBank/DDBJ databases">
        <title>Genomic-based taxomic classification of the family Erythrobacteraceae.</title>
        <authorList>
            <person name="Xu L."/>
        </authorList>
    </citation>
    <scope>NUCLEOTIDE SEQUENCE [LARGE SCALE GENOMIC DNA]</scope>
    <source>
        <strain evidence="1 2">KEMB 9005-328</strain>
    </source>
</reference>
<keyword evidence="2" id="KW-1185">Reference proteome</keyword>
<comment type="caution">
    <text evidence="1">The sequence shown here is derived from an EMBL/GenBank/DDBJ whole genome shotgun (WGS) entry which is preliminary data.</text>
</comment>
<proteinExistence type="predicted"/>
<gene>
    <name evidence="1" type="ORF">GRI58_12875</name>
</gene>
<dbReference type="AlphaFoldDB" id="A0A845AGI1"/>
<dbReference type="RefSeq" id="WP_160753996.1">
    <property type="nucleotide sequence ID" value="NZ_WTYA01000010.1"/>
</dbReference>
<dbReference type="OrthoDB" id="7065440at2"/>